<evidence type="ECO:0000256" key="5">
    <source>
        <dbReference type="ARBA" id="ARBA00023004"/>
    </source>
</evidence>
<sequence length="72" mass="7862">MSEKLRVAVDMSKCQTYGLCVAIHPGIFDIPEGNGRVVVSREIVDSDDRASIEEAMWACPAQAITLQPVVDE</sequence>
<comment type="caution">
    <text evidence="8">The sequence shown here is derived from an EMBL/GenBank/DDBJ whole genome shotgun (WGS) entry which is preliminary data.</text>
</comment>
<keyword evidence="5" id="KW-0408">Iron</keyword>
<keyword evidence="4" id="KW-0249">Electron transport</keyword>
<name>A0ABT2M6V2_9MYCO</name>
<dbReference type="Pfam" id="PF13459">
    <property type="entry name" value="Fer4_15"/>
    <property type="match status" value="1"/>
</dbReference>
<protein>
    <submittedName>
        <fullName evidence="8">Ferredoxin</fullName>
    </submittedName>
</protein>
<evidence type="ECO:0000256" key="3">
    <source>
        <dbReference type="ARBA" id="ARBA00022723"/>
    </source>
</evidence>
<evidence type="ECO:0000256" key="4">
    <source>
        <dbReference type="ARBA" id="ARBA00022982"/>
    </source>
</evidence>
<evidence type="ECO:0000313" key="8">
    <source>
        <dbReference type="EMBL" id="MCT7657993.1"/>
    </source>
</evidence>
<keyword evidence="3" id="KW-0479">Metal-binding</keyword>
<evidence type="ECO:0000256" key="2">
    <source>
        <dbReference type="ARBA" id="ARBA00022448"/>
    </source>
</evidence>
<evidence type="ECO:0000256" key="7">
    <source>
        <dbReference type="ARBA" id="ARBA00023291"/>
    </source>
</evidence>
<accession>A0ABT2M6V2</accession>
<dbReference type="PANTHER" id="PTHR36923">
    <property type="entry name" value="FERREDOXIN"/>
    <property type="match status" value="1"/>
</dbReference>
<evidence type="ECO:0000313" key="9">
    <source>
        <dbReference type="Proteomes" id="UP001206639"/>
    </source>
</evidence>
<evidence type="ECO:0000256" key="6">
    <source>
        <dbReference type="ARBA" id="ARBA00023014"/>
    </source>
</evidence>
<dbReference type="EMBL" id="JAODWD010000002">
    <property type="protein sequence ID" value="MCT7657993.1"/>
    <property type="molecule type" value="Genomic_DNA"/>
</dbReference>
<evidence type="ECO:0000256" key="1">
    <source>
        <dbReference type="ARBA" id="ARBA00001927"/>
    </source>
</evidence>
<dbReference type="PANTHER" id="PTHR36923:SF3">
    <property type="entry name" value="FERREDOXIN"/>
    <property type="match status" value="1"/>
</dbReference>
<keyword evidence="6" id="KW-0411">Iron-sulfur</keyword>
<dbReference type="SUPFAM" id="SSF54862">
    <property type="entry name" value="4Fe-4S ferredoxins"/>
    <property type="match status" value="1"/>
</dbReference>
<proteinExistence type="predicted"/>
<dbReference type="Proteomes" id="UP001206639">
    <property type="component" value="Unassembled WGS sequence"/>
</dbReference>
<comment type="cofactor">
    <cofactor evidence="1">
        <name>[3Fe-4S] cluster</name>
        <dbReference type="ChEBI" id="CHEBI:21137"/>
    </cofactor>
</comment>
<dbReference type="Gene3D" id="3.30.70.20">
    <property type="match status" value="1"/>
</dbReference>
<reference evidence="9" key="1">
    <citation type="submission" date="2023-07" db="EMBL/GenBank/DDBJ databases">
        <authorList>
            <person name="Deng Y."/>
            <person name="Zhang Y.-Q."/>
        </authorList>
    </citation>
    <scope>NUCLEOTIDE SEQUENCE [LARGE SCALE GENOMIC DNA]</scope>
    <source>
        <strain evidence="9">CPCC 205710</strain>
    </source>
</reference>
<gene>
    <name evidence="8" type="ORF">N4S67_06115</name>
</gene>
<dbReference type="RefSeq" id="WP_260992085.1">
    <property type="nucleotide sequence ID" value="NZ_JAODWD010000002.1"/>
</dbReference>
<dbReference type="InterPro" id="IPR051269">
    <property type="entry name" value="Fe-S_cluster_ET"/>
</dbReference>
<keyword evidence="7" id="KW-0003">3Fe-4S</keyword>
<keyword evidence="9" id="KW-1185">Reference proteome</keyword>
<keyword evidence="2" id="KW-0813">Transport</keyword>
<organism evidence="8 9">
    <name type="scientific">Mycobacterium deserti</name>
    <dbReference type="NCBI Taxonomy" id="2978347"/>
    <lineage>
        <taxon>Bacteria</taxon>
        <taxon>Bacillati</taxon>
        <taxon>Actinomycetota</taxon>
        <taxon>Actinomycetes</taxon>
        <taxon>Mycobacteriales</taxon>
        <taxon>Mycobacteriaceae</taxon>
        <taxon>Mycobacterium</taxon>
    </lineage>
</organism>